<keyword evidence="3" id="KW-0689">Ribosomal protein</keyword>
<comment type="similarity">
    <text evidence="2">Belongs to the mitochondrion-specific ribosomal protein mL49 family.</text>
</comment>
<proteinExistence type="inferred from homology"/>
<sequence length="183" mass="20517">MLSNTSSLRVFSRQIAGPLSRQSTGFRDKHSSRQVKRLFKKNPAARRIENKMGGKVIESPPEVTYQAILEPKMLPNGWNPPPPEGIEIPEYPFKISRTKNKPNDAVGFLPVYSEFRRDGARVTTRIKKVSGDRDAFLTALRAALQIPTVNGKDETIRLRTGGTIEVKGNRVMEVKQWLAGLGF</sequence>
<dbReference type="Proteomes" id="UP001295423">
    <property type="component" value="Unassembled WGS sequence"/>
</dbReference>
<evidence type="ECO:0000256" key="4">
    <source>
        <dbReference type="ARBA" id="ARBA00023128"/>
    </source>
</evidence>
<dbReference type="PANTHER" id="PTHR13477:SF0">
    <property type="entry name" value="LARGE RIBOSOMAL SUBUNIT PROTEIN ML49"/>
    <property type="match status" value="1"/>
</dbReference>
<dbReference type="PANTHER" id="PTHR13477">
    <property type="entry name" value="MITOCHONDRIAL 39S RIBOSOMAL PROTEIN L49"/>
    <property type="match status" value="1"/>
</dbReference>
<evidence type="ECO:0000313" key="7">
    <source>
        <dbReference type="EMBL" id="CAJ1898379.1"/>
    </source>
</evidence>
<name>A0AAD2CBP4_9STRA</name>
<keyword evidence="8" id="KW-1185">Reference proteome</keyword>
<accession>A0AAD2CBP4</accession>
<keyword evidence="4" id="KW-0496">Mitochondrion</keyword>
<dbReference type="Pfam" id="PF05046">
    <property type="entry name" value="Img2"/>
    <property type="match status" value="1"/>
</dbReference>
<keyword evidence="5" id="KW-0687">Ribonucleoprotein</keyword>
<dbReference type="EMBL" id="CAKOGP040000001">
    <property type="protein sequence ID" value="CAJ1898379.1"/>
    <property type="molecule type" value="Genomic_DNA"/>
</dbReference>
<reference evidence="7" key="1">
    <citation type="submission" date="2023-08" db="EMBL/GenBank/DDBJ databases">
        <authorList>
            <person name="Audoor S."/>
            <person name="Bilcke G."/>
        </authorList>
    </citation>
    <scope>NUCLEOTIDE SEQUENCE</scope>
</reference>
<organism evidence="7 8">
    <name type="scientific">Cylindrotheca closterium</name>
    <dbReference type="NCBI Taxonomy" id="2856"/>
    <lineage>
        <taxon>Eukaryota</taxon>
        <taxon>Sar</taxon>
        <taxon>Stramenopiles</taxon>
        <taxon>Ochrophyta</taxon>
        <taxon>Bacillariophyta</taxon>
        <taxon>Bacillariophyceae</taxon>
        <taxon>Bacillariophycidae</taxon>
        <taxon>Bacillariales</taxon>
        <taxon>Bacillariaceae</taxon>
        <taxon>Cylindrotheca</taxon>
    </lineage>
</organism>
<protein>
    <recommendedName>
        <fullName evidence="6">Large ribosomal subunit protein mL49</fullName>
    </recommendedName>
</protein>
<evidence type="ECO:0000256" key="3">
    <source>
        <dbReference type="ARBA" id="ARBA00022980"/>
    </source>
</evidence>
<dbReference type="GO" id="GO:0006412">
    <property type="term" value="P:translation"/>
    <property type="evidence" value="ECO:0007669"/>
    <property type="project" value="InterPro"/>
</dbReference>
<dbReference type="Gene3D" id="3.30.780.10">
    <property type="entry name" value="SUI1-like domain"/>
    <property type="match status" value="1"/>
</dbReference>
<evidence type="ECO:0000256" key="1">
    <source>
        <dbReference type="ARBA" id="ARBA00004173"/>
    </source>
</evidence>
<evidence type="ECO:0000256" key="6">
    <source>
        <dbReference type="ARBA" id="ARBA00035191"/>
    </source>
</evidence>
<dbReference type="InterPro" id="IPR007740">
    <property type="entry name" value="Ribosomal_mL49"/>
</dbReference>
<evidence type="ECO:0000256" key="2">
    <source>
        <dbReference type="ARBA" id="ARBA00005677"/>
    </source>
</evidence>
<comment type="subcellular location">
    <subcellularLocation>
        <location evidence="1">Mitochondrion</location>
    </subcellularLocation>
</comment>
<dbReference type="AlphaFoldDB" id="A0AAD2CBP4"/>
<evidence type="ECO:0000313" key="8">
    <source>
        <dbReference type="Proteomes" id="UP001295423"/>
    </source>
</evidence>
<dbReference type="GO" id="GO:0005762">
    <property type="term" value="C:mitochondrial large ribosomal subunit"/>
    <property type="evidence" value="ECO:0007669"/>
    <property type="project" value="TreeGrafter"/>
</dbReference>
<comment type="caution">
    <text evidence="7">The sequence shown here is derived from an EMBL/GenBank/DDBJ whole genome shotgun (WGS) entry which is preliminary data.</text>
</comment>
<dbReference type="GO" id="GO:0003735">
    <property type="term" value="F:structural constituent of ribosome"/>
    <property type="evidence" value="ECO:0007669"/>
    <property type="project" value="InterPro"/>
</dbReference>
<evidence type="ECO:0000256" key="5">
    <source>
        <dbReference type="ARBA" id="ARBA00023274"/>
    </source>
</evidence>
<gene>
    <name evidence="7" type="ORF">CYCCA115_LOCUS249</name>
</gene>